<dbReference type="InterPro" id="IPR013087">
    <property type="entry name" value="Znf_C2H2_type"/>
</dbReference>
<feature type="domain" description="C2H2-type" evidence="2">
    <location>
        <begin position="2"/>
        <end position="25"/>
    </location>
</feature>
<dbReference type="Proteomes" id="UP000027222">
    <property type="component" value="Unassembled WGS sequence"/>
</dbReference>
<feature type="compositionally biased region" description="Basic and acidic residues" evidence="1">
    <location>
        <begin position="195"/>
        <end position="207"/>
    </location>
</feature>
<protein>
    <recommendedName>
        <fullName evidence="2">C2H2-type domain-containing protein</fullName>
    </recommendedName>
</protein>
<keyword evidence="4" id="KW-1185">Reference proteome</keyword>
<dbReference type="OrthoDB" id="3050089at2759"/>
<dbReference type="EMBL" id="KL142369">
    <property type="protein sequence ID" value="KDR83289.1"/>
    <property type="molecule type" value="Genomic_DNA"/>
</dbReference>
<dbReference type="SMART" id="SM00355">
    <property type="entry name" value="ZnF_C2H2"/>
    <property type="match status" value="2"/>
</dbReference>
<evidence type="ECO:0000313" key="3">
    <source>
        <dbReference type="EMBL" id="KDR83289.1"/>
    </source>
</evidence>
<sequence>MPFCSQCSYICKSPKTLAHHSRYVHLDRYWVLERKTGKVLFAFRRETPTSSLQCQSCTYSTKCFLHLCDHLKSDHGLRAFDTTTVPERVRHIPPPSNGVKVELKNEVKDVISIFDSDDDSDVVIVRPKKAQPTFAGRAVSATGFGITQSSRPYQKPSRETVAKTSSSSLKRAAKADVSFPPPTKRQLIQVSSPERSPKTETTVRKSKTEAMERLQRLETGLSDRCIVALIDLFQEDVSAADAYLALTREGVRKQWIADRVRHIMDDEEEVL</sequence>
<dbReference type="AlphaFoldDB" id="A0A067TTP1"/>
<feature type="region of interest" description="Disordered" evidence="1">
    <location>
        <begin position="146"/>
        <end position="207"/>
    </location>
</feature>
<proteinExistence type="predicted"/>
<name>A0A067TTP1_GALM3</name>
<evidence type="ECO:0000313" key="4">
    <source>
        <dbReference type="Proteomes" id="UP000027222"/>
    </source>
</evidence>
<dbReference type="HOGENOM" id="CLU_900303_0_0_1"/>
<accession>A0A067TTP1</accession>
<reference evidence="4" key="1">
    <citation type="journal article" date="2014" name="Proc. Natl. Acad. Sci. U.S.A.">
        <title>Extensive sampling of basidiomycete genomes demonstrates inadequacy of the white-rot/brown-rot paradigm for wood decay fungi.</title>
        <authorList>
            <person name="Riley R."/>
            <person name="Salamov A.A."/>
            <person name="Brown D.W."/>
            <person name="Nagy L.G."/>
            <person name="Floudas D."/>
            <person name="Held B.W."/>
            <person name="Levasseur A."/>
            <person name="Lombard V."/>
            <person name="Morin E."/>
            <person name="Otillar R."/>
            <person name="Lindquist E.A."/>
            <person name="Sun H."/>
            <person name="LaButti K.M."/>
            <person name="Schmutz J."/>
            <person name="Jabbour D."/>
            <person name="Luo H."/>
            <person name="Baker S.E."/>
            <person name="Pisabarro A.G."/>
            <person name="Walton J.D."/>
            <person name="Blanchette R.A."/>
            <person name="Henrissat B."/>
            <person name="Martin F."/>
            <person name="Cullen D."/>
            <person name="Hibbett D.S."/>
            <person name="Grigoriev I.V."/>
        </authorList>
    </citation>
    <scope>NUCLEOTIDE SEQUENCE [LARGE SCALE GENOMIC DNA]</scope>
    <source>
        <strain evidence="4">CBS 339.88</strain>
    </source>
</reference>
<gene>
    <name evidence="3" type="ORF">GALMADRAFT_263621</name>
</gene>
<evidence type="ECO:0000256" key="1">
    <source>
        <dbReference type="SAM" id="MobiDB-lite"/>
    </source>
</evidence>
<feature type="domain" description="C2H2-type" evidence="2">
    <location>
        <begin position="52"/>
        <end position="75"/>
    </location>
</feature>
<organism evidence="3 4">
    <name type="scientific">Galerina marginata (strain CBS 339.88)</name>
    <dbReference type="NCBI Taxonomy" id="685588"/>
    <lineage>
        <taxon>Eukaryota</taxon>
        <taxon>Fungi</taxon>
        <taxon>Dikarya</taxon>
        <taxon>Basidiomycota</taxon>
        <taxon>Agaricomycotina</taxon>
        <taxon>Agaricomycetes</taxon>
        <taxon>Agaricomycetidae</taxon>
        <taxon>Agaricales</taxon>
        <taxon>Agaricineae</taxon>
        <taxon>Strophariaceae</taxon>
        <taxon>Galerina</taxon>
    </lineage>
</organism>
<evidence type="ECO:0000259" key="2">
    <source>
        <dbReference type="SMART" id="SM00355"/>
    </source>
</evidence>